<dbReference type="EnsemblMetazoa" id="AMIN014863-RA">
    <property type="protein sequence ID" value="AMIN014863-PA"/>
    <property type="gene ID" value="AMIN014863"/>
</dbReference>
<reference evidence="2" key="1">
    <citation type="submission" date="2013-03" db="EMBL/GenBank/DDBJ databases">
        <title>The Genome Sequence of Anopheles minimus MINIMUS1.</title>
        <authorList>
            <consortium name="The Broad Institute Genomics Platform"/>
            <person name="Neafsey D.E."/>
            <person name="Walton C."/>
            <person name="Walker B."/>
            <person name="Young S.K."/>
            <person name="Zeng Q."/>
            <person name="Gargeya S."/>
            <person name="Fitzgerald M."/>
            <person name="Haas B."/>
            <person name="Abouelleil A."/>
            <person name="Allen A.W."/>
            <person name="Alvarado L."/>
            <person name="Arachchi H.M."/>
            <person name="Berlin A.M."/>
            <person name="Chapman S.B."/>
            <person name="Gainer-Dewar J."/>
            <person name="Goldberg J."/>
            <person name="Griggs A."/>
            <person name="Gujja S."/>
            <person name="Hansen M."/>
            <person name="Howarth C."/>
            <person name="Imamovic A."/>
            <person name="Ireland A."/>
            <person name="Larimer J."/>
            <person name="McCowan C."/>
            <person name="Murphy C."/>
            <person name="Pearson M."/>
            <person name="Poon T.W."/>
            <person name="Priest M."/>
            <person name="Roberts A."/>
            <person name="Saif S."/>
            <person name="Shea T."/>
            <person name="Sisk P."/>
            <person name="Sykes S."/>
            <person name="Wortman J."/>
            <person name="Nusbaum C."/>
            <person name="Birren B."/>
        </authorList>
    </citation>
    <scope>NUCLEOTIDE SEQUENCE [LARGE SCALE GENOMIC DNA]</scope>
    <source>
        <strain evidence="2">MINIMUS1</strain>
    </source>
</reference>
<sequence>MGNCCTCCVPKCFPCCGKKRCDGLEAQPSETAPSVLSCTHTPVGDANGAQTFQELVDCLTQQSEKKRKTNKSKRNQGSL</sequence>
<dbReference type="VEuPathDB" id="VectorBase:AMIN014863"/>
<reference evidence="1" key="2">
    <citation type="submission" date="2020-05" db="UniProtKB">
        <authorList>
            <consortium name="EnsemblMetazoa"/>
        </authorList>
    </citation>
    <scope>IDENTIFICATION</scope>
    <source>
        <strain evidence="1">MINIMUS1</strain>
    </source>
</reference>
<protein>
    <submittedName>
        <fullName evidence="1">Uncharacterized protein</fullName>
    </submittedName>
</protein>
<proteinExistence type="predicted"/>
<evidence type="ECO:0000313" key="1">
    <source>
        <dbReference type="EnsemblMetazoa" id="AMIN014863-PA"/>
    </source>
</evidence>
<dbReference type="AlphaFoldDB" id="A0A182WQD8"/>
<name>A0A182WQD8_9DIPT</name>
<accession>A0A182WQD8</accession>
<dbReference type="Proteomes" id="UP000075920">
    <property type="component" value="Unassembled WGS sequence"/>
</dbReference>
<organism evidence="1 2">
    <name type="scientific">Anopheles minimus</name>
    <dbReference type="NCBI Taxonomy" id="112268"/>
    <lineage>
        <taxon>Eukaryota</taxon>
        <taxon>Metazoa</taxon>
        <taxon>Ecdysozoa</taxon>
        <taxon>Arthropoda</taxon>
        <taxon>Hexapoda</taxon>
        <taxon>Insecta</taxon>
        <taxon>Pterygota</taxon>
        <taxon>Neoptera</taxon>
        <taxon>Endopterygota</taxon>
        <taxon>Diptera</taxon>
        <taxon>Nematocera</taxon>
        <taxon>Culicoidea</taxon>
        <taxon>Culicidae</taxon>
        <taxon>Anophelinae</taxon>
        <taxon>Anopheles</taxon>
    </lineage>
</organism>
<evidence type="ECO:0000313" key="2">
    <source>
        <dbReference type="Proteomes" id="UP000075920"/>
    </source>
</evidence>
<keyword evidence="2" id="KW-1185">Reference proteome</keyword>